<proteinExistence type="predicted"/>
<organism evidence="1 2">
    <name type="scientific">Actinokineospora auranticolor</name>
    <dbReference type="NCBI Taxonomy" id="155976"/>
    <lineage>
        <taxon>Bacteria</taxon>
        <taxon>Bacillati</taxon>
        <taxon>Actinomycetota</taxon>
        <taxon>Actinomycetes</taxon>
        <taxon>Pseudonocardiales</taxon>
        <taxon>Pseudonocardiaceae</taxon>
        <taxon>Actinokineospora</taxon>
    </lineage>
</organism>
<evidence type="ECO:0000313" key="1">
    <source>
        <dbReference type="EMBL" id="PPK66802.1"/>
    </source>
</evidence>
<dbReference type="EMBL" id="PTIX01000009">
    <property type="protein sequence ID" value="PPK66802.1"/>
    <property type="molecule type" value="Genomic_DNA"/>
</dbReference>
<dbReference type="Proteomes" id="UP000239203">
    <property type="component" value="Unassembled WGS sequence"/>
</dbReference>
<protein>
    <submittedName>
        <fullName evidence="1">Uncharacterized protein</fullName>
    </submittedName>
</protein>
<keyword evidence="2" id="KW-1185">Reference proteome</keyword>
<accession>A0A2S6GNI4</accession>
<comment type="caution">
    <text evidence="1">The sequence shown here is derived from an EMBL/GenBank/DDBJ whole genome shotgun (WGS) entry which is preliminary data.</text>
</comment>
<reference evidence="1 2" key="1">
    <citation type="submission" date="2018-02" db="EMBL/GenBank/DDBJ databases">
        <title>Genomic Encyclopedia of Archaeal and Bacterial Type Strains, Phase II (KMG-II): from individual species to whole genera.</title>
        <authorList>
            <person name="Goeker M."/>
        </authorList>
    </citation>
    <scope>NUCLEOTIDE SEQUENCE [LARGE SCALE GENOMIC DNA]</scope>
    <source>
        <strain evidence="1 2">YU 961-1</strain>
    </source>
</reference>
<dbReference type="AlphaFoldDB" id="A0A2S6GNI4"/>
<sequence length="65" mass="6889">MSREPEARVERSQRSVAAVRALVDDRGGRRWGHGGVTSAADFRVLPRAARGGQTGPGGWGFVGGR</sequence>
<evidence type="ECO:0000313" key="2">
    <source>
        <dbReference type="Proteomes" id="UP000239203"/>
    </source>
</evidence>
<gene>
    <name evidence="1" type="ORF">CLV40_109187</name>
</gene>
<dbReference type="RefSeq" id="WP_104480169.1">
    <property type="nucleotide sequence ID" value="NZ_CP154825.1"/>
</dbReference>
<name>A0A2S6GNI4_9PSEU</name>